<dbReference type="GO" id="GO:0042883">
    <property type="term" value="P:cysteine transport"/>
    <property type="evidence" value="ECO:0007669"/>
    <property type="project" value="InterPro"/>
</dbReference>
<reference evidence="10 11" key="1">
    <citation type="journal article" date="2015" name="Genome Announc.">
        <title>Expanding the biotechnology potential of lactobacilli through comparative genomics of 213 strains and associated genera.</title>
        <authorList>
            <person name="Sun Z."/>
            <person name="Harris H.M."/>
            <person name="McCann A."/>
            <person name="Guo C."/>
            <person name="Argimon S."/>
            <person name="Zhang W."/>
            <person name="Yang X."/>
            <person name="Jeffery I.B."/>
            <person name="Cooney J.C."/>
            <person name="Kagawa T.F."/>
            <person name="Liu W."/>
            <person name="Song Y."/>
            <person name="Salvetti E."/>
            <person name="Wrobel A."/>
            <person name="Rasinkangas P."/>
            <person name="Parkhill J."/>
            <person name="Rea M.C."/>
            <person name="O'Sullivan O."/>
            <person name="Ritari J."/>
            <person name="Douillard F.P."/>
            <person name="Paul Ross R."/>
            <person name="Yang R."/>
            <person name="Briner A.E."/>
            <person name="Felis G.E."/>
            <person name="de Vos W.M."/>
            <person name="Barrangou R."/>
            <person name="Klaenhammer T.R."/>
            <person name="Caufield P.W."/>
            <person name="Cui Y."/>
            <person name="Zhang H."/>
            <person name="O'Toole P.W."/>
        </authorList>
    </citation>
    <scope>NUCLEOTIDE SEQUENCE [LARGE SCALE GENOMIC DNA]</scope>
    <source>
        <strain evidence="10 11">DSM 19519</strain>
    </source>
</reference>
<feature type="transmembrane region" description="Helical" evidence="7">
    <location>
        <begin position="236"/>
        <end position="261"/>
    </location>
</feature>
<feature type="transmembrane region" description="Helical" evidence="7">
    <location>
        <begin position="131"/>
        <end position="152"/>
    </location>
</feature>
<dbReference type="SUPFAM" id="SSF90123">
    <property type="entry name" value="ABC transporter transmembrane region"/>
    <property type="match status" value="1"/>
</dbReference>
<dbReference type="InterPro" id="IPR027417">
    <property type="entry name" value="P-loop_NTPase"/>
</dbReference>
<gene>
    <name evidence="10" type="ORF">FC92_GL000386</name>
</gene>
<evidence type="ECO:0000256" key="3">
    <source>
        <dbReference type="ARBA" id="ARBA00022741"/>
    </source>
</evidence>
<dbReference type="EMBL" id="AZDX01000014">
    <property type="protein sequence ID" value="KRL06789.1"/>
    <property type="molecule type" value="Genomic_DNA"/>
</dbReference>
<dbReference type="Gene3D" id="1.20.1560.10">
    <property type="entry name" value="ABC transporter type 1, transmembrane domain"/>
    <property type="match status" value="1"/>
</dbReference>
<accession>A0A0R1MN01</accession>
<evidence type="ECO:0000256" key="6">
    <source>
        <dbReference type="ARBA" id="ARBA00023136"/>
    </source>
</evidence>
<dbReference type="PANTHER" id="PTHR24221">
    <property type="entry name" value="ATP-BINDING CASSETTE SUB-FAMILY B"/>
    <property type="match status" value="1"/>
</dbReference>
<evidence type="ECO:0000256" key="1">
    <source>
        <dbReference type="ARBA" id="ARBA00004651"/>
    </source>
</evidence>
<dbReference type="GO" id="GO:0005886">
    <property type="term" value="C:plasma membrane"/>
    <property type="evidence" value="ECO:0007669"/>
    <property type="project" value="UniProtKB-SubCell"/>
</dbReference>
<evidence type="ECO:0000259" key="9">
    <source>
        <dbReference type="PROSITE" id="PS50929"/>
    </source>
</evidence>
<dbReference type="GeneID" id="98309907"/>
<evidence type="ECO:0000256" key="4">
    <source>
        <dbReference type="ARBA" id="ARBA00022840"/>
    </source>
</evidence>
<keyword evidence="3" id="KW-0547">Nucleotide-binding</keyword>
<evidence type="ECO:0000313" key="10">
    <source>
        <dbReference type="EMBL" id="KRL06789.1"/>
    </source>
</evidence>
<dbReference type="InterPro" id="IPR003593">
    <property type="entry name" value="AAA+_ATPase"/>
</dbReference>
<dbReference type="AlphaFoldDB" id="A0A0R1MN01"/>
<dbReference type="GO" id="GO:0140359">
    <property type="term" value="F:ABC-type transporter activity"/>
    <property type="evidence" value="ECO:0007669"/>
    <property type="project" value="InterPro"/>
</dbReference>
<dbReference type="Pfam" id="PF00664">
    <property type="entry name" value="ABC_membrane"/>
    <property type="match status" value="1"/>
</dbReference>
<dbReference type="InterPro" id="IPR003439">
    <property type="entry name" value="ABC_transporter-like_ATP-bd"/>
</dbReference>
<dbReference type="InterPro" id="IPR017871">
    <property type="entry name" value="ABC_transporter-like_CS"/>
</dbReference>
<feature type="transmembrane region" description="Helical" evidence="7">
    <location>
        <begin position="158"/>
        <end position="178"/>
    </location>
</feature>
<keyword evidence="6 7" id="KW-0472">Membrane</keyword>
<dbReference type="PROSITE" id="PS50893">
    <property type="entry name" value="ABC_TRANSPORTER_2"/>
    <property type="match status" value="1"/>
</dbReference>
<keyword evidence="2 7" id="KW-0812">Transmembrane</keyword>
<proteinExistence type="predicted"/>
<dbReference type="OrthoDB" id="9806127at2"/>
<dbReference type="Proteomes" id="UP000051448">
    <property type="component" value="Unassembled WGS sequence"/>
</dbReference>
<dbReference type="InterPro" id="IPR011527">
    <property type="entry name" value="ABC1_TM_dom"/>
</dbReference>
<dbReference type="InterPro" id="IPR036640">
    <property type="entry name" value="ABC1_TM_sf"/>
</dbReference>
<dbReference type="Pfam" id="PF00005">
    <property type="entry name" value="ABC_tran"/>
    <property type="match status" value="1"/>
</dbReference>
<comment type="subcellular location">
    <subcellularLocation>
        <location evidence="1">Cell membrane</location>
        <topology evidence="1">Multi-pass membrane protein</topology>
    </subcellularLocation>
</comment>
<comment type="caution">
    <text evidence="10">The sequence shown here is derived from an EMBL/GenBank/DDBJ whole genome shotgun (WGS) entry which is preliminary data.</text>
</comment>
<keyword evidence="11" id="KW-1185">Reference proteome</keyword>
<dbReference type="SUPFAM" id="SSF52540">
    <property type="entry name" value="P-loop containing nucleoside triphosphate hydrolases"/>
    <property type="match status" value="1"/>
</dbReference>
<dbReference type="Gene3D" id="3.40.50.300">
    <property type="entry name" value="P-loop containing nucleotide triphosphate hydrolases"/>
    <property type="match status" value="1"/>
</dbReference>
<dbReference type="PANTHER" id="PTHR24221:SF614">
    <property type="entry name" value="GLUTATHIONE_L-CYSTEINE TRANSPORT SYSTEM ATP-BINDING_PERMEASE PROTEIN CYDC"/>
    <property type="match status" value="1"/>
</dbReference>
<dbReference type="NCBIfam" id="TIGR02857">
    <property type="entry name" value="CydD"/>
    <property type="match status" value="1"/>
</dbReference>
<dbReference type="PROSITE" id="PS51257">
    <property type="entry name" value="PROKAR_LIPOPROTEIN"/>
    <property type="match status" value="1"/>
</dbReference>
<sequence length="571" mass="64204">MIDKKLMLLPGIKKILIILTGLALLQAVAIVGQACFLSTSIVNLWSGAGITAQIKWVLLFFLCFSIRHLVNFYREELLDKYSAEQAGKIREKLLNKVFRLGPLVIQSTGTGNTTTMALEGIDQVEDYLHLILAKVTTLMIVPWIVLAAIFYYDWESAAFLLGIFPVIIIFMIVLGYAAQSRADRQYASYQMLSNHFVDSLRGIDTLKYFGLSKDYVNSIFKTSEKFRKATLNTLKIAILSTFALDFFTTLSIAVVAVFLGLRLIDGHMILYPALTILILSPEYFLPIRDFSSDYHATLNGKNALSAINKILDIPESVISPIAINRWSNSSRLEIDKLSFSYVENEPALKKIDFLVTGYKKVGIIGLSGSGKSTLINILSGFLNPDEALVRFNNEETNSFAQKNWQKQLIYIPQNPYIFKGTLRDNIIFYQPNSTAKQIEQAVNIGGLTELVSELPNGLDTQIGEGARALSGGQAQRIALARAFLDKQRKILLFDEPTAHLDIETEVELKERMLPLMENHLVFFATHRLHWMREMDLILVMDKGRIVEAGTLDELRKSNGAFAELTKSLRRI</sequence>
<feature type="domain" description="ABC transmembrane type-1" evidence="9">
    <location>
        <begin position="17"/>
        <end position="299"/>
    </location>
</feature>
<feature type="domain" description="ABC transporter" evidence="8">
    <location>
        <begin position="332"/>
        <end position="567"/>
    </location>
</feature>
<evidence type="ECO:0000256" key="2">
    <source>
        <dbReference type="ARBA" id="ARBA00022692"/>
    </source>
</evidence>
<evidence type="ECO:0000256" key="5">
    <source>
        <dbReference type="ARBA" id="ARBA00022989"/>
    </source>
</evidence>
<keyword evidence="4 10" id="KW-0067">ATP-binding</keyword>
<dbReference type="GO" id="GO:0005524">
    <property type="term" value="F:ATP binding"/>
    <property type="evidence" value="ECO:0007669"/>
    <property type="project" value="UniProtKB-KW"/>
</dbReference>
<dbReference type="STRING" id="1423759.FC92_GL000386"/>
<name>A0A0R1MN01_9LACO</name>
<evidence type="ECO:0000259" key="8">
    <source>
        <dbReference type="PROSITE" id="PS50893"/>
    </source>
</evidence>
<keyword evidence="5 7" id="KW-1133">Transmembrane helix</keyword>
<protein>
    <submittedName>
        <fullName evidence="10">Transport ATP-binding protein CydC</fullName>
    </submittedName>
</protein>
<dbReference type="PROSITE" id="PS00211">
    <property type="entry name" value="ABC_TRANSPORTER_1"/>
    <property type="match status" value="1"/>
</dbReference>
<dbReference type="InterPro" id="IPR014216">
    <property type="entry name" value="ABC_transptr_CydD"/>
</dbReference>
<dbReference type="GO" id="GO:0034040">
    <property type="term" value="F:ATPase-coupled lipid transmembrane transporter activity"/>
    <property type="evidence" value="ECO:0007669"/>
    <property type="project" value="TreeGrafter"/>
</dbReference>
<feature type="transmembrane region" description="Helical" evidence="7">
    <location>
        <begin position="53"/>
        <end position="70"/>
    </location>
</feature>
<evidence type="ECO:0000313" key="11">
    <source>
        <dbReference type="Proteomes" id="UP000051448"/>
    </source>
</evidence>
<evidence type="ECO:0000256" key="7">
    <source>
        <dbReference type="SAM" id="Phobius"/>
    </source>
</evidence>
<dbReference type="CDD" id="cd18584">
    <property type="entry name" value="ABC_6TM_AarD_CydD"/>
    <property type="match status" value="1"/>
</dbReference>
<dbReference type="GO" id="GO:0016887">
    <property type="term" value="F:ATP hydrolysis activity"/>
    <property type="evidence" value="ECO:0007669"/>
    <property type="project" value="InterPro"/>
</dbReference>
<dbReference type="PATRIC" id="fig|1423759.3.peg.420"/>
<dbReference type="PROSITE" id="PS50929">
    <property type="entry name" value="ABC_TM1F"/>
    <property type="match status" value="1"/>
</dbReference>
<organism evidence="10 11">
    <name type="scientific">Liquorilactobacillus hordei DSM 19519</name>
    <dbReference type="NCBI Taxonomy" id="1423759"/>
    <lineage>
        <taxon>Bacteria</taxon>
        <taxon>Bacillati</taxon>
        <taxon>Bacillota</taxon>
        <taxon>Bacilli</taxon>
        <taxon>Lactobacillales</taxon>
        <taxon>Lactobacillaceae</taxon>
        <taxon>Liquorilactobacillus</taxon>
    </lineage>
</organism>
<dbReference type="RefSeq" id="WP_057869513.1">
    <property type="nucleotide sequence ID" value="NZ_AZDX01000014.1"/>
</dbReference>
<dbReference type="InterPro" id="IPR039421">
    <property type="entry name" value="Type_1_exporter"/>
</dbReference>
<dbReference type="SMART" id="SM00382">
    <property type="entry name" value="AAA"/>
    <property type="match status" value="1"/>
</dbReference>